<dbReference type="InterPro" id="IPR014030">
    <property type="entry name" value="Ketoacyl_synth_N"/>
</dbReference>
<dbReference type="GO" id="GO:0005829">
    <property type="term" value="C:cytosol"/>
    <property type="evidence" value="ECO:0007669"/>
    <property type="project" value="TreeGrafter"/>
</dbReference>
<dbReference type="InterPro" id="IPR000794">
    <property type="entry name" value="Beta-ketoacyl_synthase"/>
</dbReference>
<accession>A0AAE3EW97</accession>
<gene>
    <name evidence="6" type="ORF">K8352_08910</name>
</gene>
<name>A0AAE3EW97_9FLAO</name>
<evidence type="ECO:0000259" key="5">
    <source>
        <dbReference type="PROSITE" id="PS52004"/>
    </source>
</evidence>
<feature type="region of interest" description="Disordered" evidence="4">
    <location>
        <begin position="1"/>
        <end position="20"/>
    </location>
</feature>
<feature type="compositionally biased region" description="Basic and acidic residues" evidence="4">
    <location>
        <begin position="1"/>
        <end position="10"/>
    </location>
</feature>
<evidence type="ECO:0000256" key="4">
    <source>
        <dbReference type="SAM" id="MobiDB-lite"/>
    </source>
</evidence>
<dbReference type="PANTHER" id="PTHR11712">
    <property type="entry name" value="POLYKETIDE SYNTHASE-RELATED"/>
    <property type="match status" value="1"/>
</dbReference>
<feature type="domain" description="Ketosynthase family 3 (KS3)" evidence="5">
    <location>
        <begin position="22"/>
        <end position="404"/>
    </location>
</feature>
<proteinExistence type="inferred from homology"/>
<dbReference type="AlphaFoldDB" id="A0AAE3EW97"/>
<dbReference type="InterPro" id="IPR014031">
    <property type="entry name" value="Ketoacyl_synth_C"/>
</dbReference>
<protein>
    <submittedName>
        <fullName evidence="6">Beta-ketoacyl synthase</fullName>
    </submittedName>
</protein>
<dbReference type="SUPFAM" id="SSF53901">
    <property type="entry name" value="Thiolase-like"/>
    <property type="match status" value="1"/>
</dbReference>
<keyword evidence="2 3" id="KW-0808">Transferase</keyword>
<evidence type="ECO:0000313" key="7">
    <source>
        <dbReference type="Proteomes" id="UP001200642"/>
    </source>
</evidence>
<dbReference type="RefSeq" id="WP_317902016.1">
    <property type="nucleotide sequence ID" value="NZ_JAIRBC010000011.1"/>
</dbReference>
<dbReference type="GO" id="GO:0004315">
    <property type="term" value="F:3-oxoacyl-[acyl-carrier-protein] synthase activity"/>
    <property type="evidence" value="ECO:0007669"/>
    <property type="project" value="TreeGrafter"/>
</dbReference>
<evidence type="ECO:0000313" key="6">
    <source>
        <dbReference type="EMBL" id="MCG2460867.1"/>
    </source>
</evidence>
<dbReference type="Gene3D" id="3.40.47.10">
    <property type="match status" value="1"/>
</dbReference>
<dbReference type="Pfam" id="PF02801">
    <property type="entry name" value="Ketoacyl-synt_C"/>
    <property type="match status" value="1"/>
</dbReference>
<evidence type="ECO:0000256" key="2">
    <source>
        <dbReference type="ARBA" id="ARBA00022679"/>
    </source>
</evidence>
<evidence type="ECO:0000256" key="3">
    <source>
        <dbReference type="RuleBase" id="RU003694"/>
    </source>
</evidence>
<dbReference type="GO" id="GO:0006633">
    <property type="term" value="P:fatty acid biosynthetic process"/>
    <property type="evidence" value="ECO:0007669"/>
    <property type="project" value="TreeGrafter"/>
</dbReference>
<dbReference type="SMART" id="SM00825">
    <property type="entry name" value="PKS_KS"/>
    <property type="match status" value="1"/>
</dbReference>
<dbReference type="PROSITE" id="PS52004">
    <property type="entry name" value="KS3_2"/>
    <property type="match status" value="1"/>
</dbReference>
<dbReference type="InterPro" id="IPR016039">
    <property type="entry name" value="Thiolase-like"/>
</dbReference>
<keyword evidence="7" id="KW-1185">Reference proteome</keyword>
<dbReference type="Proteomes" id="UP001200642">
    <property type="component" value="Unassembled WGS sequence"/>
</dbReference>
<organism evidence="6 7">
    <name type="scientific">Cerina litoralis</name>
    <dbReference type="NCBI Taxonomy" id="2874477"/>
    <lineage>
        <taxon>Bacteria</taxon>
        <taxon>Pseudomonadati</taxon>
        <taxon>Bacteroidota</taxon>
        <taxon>Flavobacteriia</taxon>
        <taxon>Flavobacteriales</taxon>
        <taxon>Flavobacteriaceae</taxon>
        <taxon>Cerina</taxon>
    </lineage>
</organism>
<sequence>MNLKNRKSDSDSSLPPRAGLGDGTISITSIASISPLGTTLEEAWNGYLDNQHRLVEKEIGDETSWVAPLHESVQKEIELLKASDSKYKSLDDSVLYALYAARNAVKLAGWRSGENFGINIGSSRGATALFEKYHSEFLEQKRASTLSSPTTTLGNISSWVAHDLGSRGPEISHSITCSTALHALLNGVAWIKSGMATKFLVGGSEAPLTPFTIAQMKALKIYSRTPAPYPCRALDMEKTENSMALGEGASVICLEQGVGKDALALIAGVGYATEILEHNISISADAVCFQRSMKMALGEMDPSEVDIIVMHAPGTKKGDLSELAAIEKVFGQKIPALTTNKWKLGHTFGASGMLSLELAVLMLRHQQFVKVPFAEYDAIPEKINNVMINAVGFGGNAVSILLSRV</sequence>
<dbReference type="PANTHER" id="PTHR11712:SF336">
    <property type="entry name" value="3-OXOACYL-[ACYL-CARRIER-PROTEIN] SYNTHASE, MITOCHONDRIAL"/>
    <property type="match status" value="1"/>
</dbReference>
<dbReference type="Pfam" id="PF00109">
    <property type="entry name" value="ketoacyl-synt"/>
    <property type="match status" value="1"/>
</dbReference>
<comment type="similarity">
    <text evidence="1 3">Belongs to the thiolase-like superfamily. Beta-ketoacyl-ACP synthases family.</text>
</comment>
<evidence type="ECO:0000256" key="1">
    <source>
        <dbReference type="ARBA" id="ARBA00008467"/>
    </source>
</evidence>
<comment type="caution">
    <text evidence="6">The sequence shown here is derived from an EMBL/GenBank/DDBJ whole genome shotgun (WGS) entry which is preliminary data.</text>
</comment>
<reference evidence="6" key="1">
    <citation type="submission" date="2023-02" db="EMBL/GenBank/DDBJ databases">
        <title>Genome of Flavobacteriaceae gen. nov. sp. strain F89.</title>
        <authorList>
            <person name="Wang Y."/>
        </authorList>
    </citation>
    <scope>NUCLEOTIDE SEQUENCE</scope>
    <source>
        <strain evidence="6">F89</strain>
    </source>
</reference>
<dbReference type="EMBL" id="JAIRBC010000011">
    <property type="protein sequence ID" value="MCG2460867.1"/>
    <property type="molecule type" value="Genomic_DNA"/>
</dbReference>
<dbReference type="InterPro" id="IPR020841">
    <property type="entry name" value="PKS_Beta-ketoAc_synthase_dom"/>
</dbReference>